<feature type="transmembrane region" description="Helical" evidence="6">
    <location>
        <begin position="103"/>
        <end position="127"/>
    </location>
</feature>
<dbReference type="SUPFAM" id="SSF103473">
    <property type="entry name" value="MFS general substrate transporter"/>
    <property type="match status" value="1"/>
</dbReference>
<dbReference type="Pfam" id="PF07690">
    <property type="entry name" value="MFS_1"/>
    <property type="match status" value="1"/>
</dbReference>
<dbReference type="Proteomes" id="UP001564657">
    <property type="component" value="Unassembled WGS sequence"/>
</dbReference>
<sequence>MGKVDQLRWSRIIPVAFIMYMLAYMDRINTAMVLPYMGSSFHFTSADIGFASGIFFVGYMVLQIPGGVLATRWSAKKTVLILMFLWGFSAISIAFVQTKTQFFIARVLLGIFEGGVWPATLVLLASWFPQKERARANALWILCLPISAVIMSPLTGWLLSFLSWRIVFVIEGMPPLIWSFVWYFTVADNPDHAKWASEAEKKYVKESIAAENVGKPENIGYFKACTNKIVILLILAYFFWISGFYGYTMWVPDVIKGFNGISPSLVGLLSAIPFLFAGIAMVINSVHSDRTQEREAHIAIPLIVGAFGLIGGQYLAHTPVMKMIFLIITAIGVYAPYGPYWAMPTMVLRPEVAGAAIGIINALGNLGGFLGPYLVGYIKNVSSGYMGFVVLAFFLVVTSLLCILIKKANKDLNKKIDKSASEV</sequence>
<feature type="transmembrane region" description="Helical" evidence="6">
    <location>
        <begin position="166"/>
        <end position="185"/>
    </location>
</feature>
<keyword evidence="2" id="KW-0813">Transport</keyword>
<evidence type="ECO:0000256" key="4">
    <source>
        <dbReference type="ARBA" id="ARBA00022989"/>
    </source>
</evidence>
<evidence type="ECO:0000256" key="6">
    <source>
        <dbReference type="SAM" id="Phobius"/>
    </source>
</evidence>
<comment type="caution">
    <text evidence="8">The sequence shown here is derived from an EMBL/GenBank/DDBJ whole genome shotgun (WGS) entry which is preliminary data.</text>
</comment>
<dbReference type="CDD" id="cd17319">
    <property type="entry name" value="MFS_ExuT_GudP_like"/>
    <property type="match status" value="1"/>
</dbReference>
<evidence type="ECO:0000259" key="7">
    <source>
        <dbReference type="PROSITE" id="PS50850"/>
    </source>
</evidence>
<evidence type="ECO:0000313" key="9">
    <source>
        <dbReference type="Proteomes" id="UP001564657"/>
    </source>
</evidence>
<comment type="subcellular location">
    <subcellularLocation>
        <location evidence="1">Cell membrane</location>
        <topology evidence="1">Multi-pass membrane protein</topology>
    </subcellularLocation>
</comment>
<reference evidence="8 9" key="1">
    <citation type="submission" date="2024-08" db="EMBL/GenBank/DDBJ databases">
        <title>Clostridium lapicellarii sp. nov., and Clostridium renhuaiense sp. nov., two species isolated from the mud in a fermentation cellar used for producing sauce-flavour Chinese liquors.</title>
        <authorList>
            <person name="Yang F."/>
            <person name="Wang H."/>
            <person name="Chen L.Q."/>
            <person name="Zhou N."/>
            <person name="Lu J.J."/>
            <person name="Pu X.X."/>
            <person name="Wan B."/>
            <person name="Wang L."/>
            <person name="Liu S.J."/>
        </authorList>
    </citation>
    <scope>NUCLEOTIDE SEQUENCE [LARGE SCALE GENOMIC DNA]</scope>
    <source>
        <strain evidence="8 9">MT-5</strain>
    </source>
</reference>
<dbReference type="PANTHER" id="PTHR43791">
    <property type="entry name" value="PERMEASE-RELATED"/>
    <property type="match status" value="1"/>
</dbReference>
<organism evidence="8 9">
    <name type="scientific">Clostridium moutaii</name>
    <dbReference type="NCBI Taxonomy" id="3240932"/>
    <lineage>
        <taxon>Bacteria</taxon>
        <taxon>Bacillati</taxon>
        <taxon>Bacillota</taxon>
        <taxon>Clostridia</taxon>
        <taxon>Eubacteriales</taxon>
        <taxon>Clostridiaceae</taxon>
        <taxon>Clostridium</taxon>
    </lineage>
</organism>
<dbReference type="InterPro" id="IPR000849">
    <property type="entry name" value="Sugar_P_transporter"/>
</dbReference>
<keyword evidence="4 6" id="KW-1133">Transmembrane helix</keyword>
<dbReference type="EMBL" id="JBGEWD010000002">
    <property type="protein sequence ID" value="MEY7999160.1"/>
    <property type="molecule type" value="Genomic_DNA"/>
</dbReference>
<keyword evidence="5 6" id="KW-0472">Membrane</keyword>
<accession>A0ABV4BNM1</accession>
<feature type="transmembrane region" description="Helical" evidence="6">
    <location>
        <begin position="229"/>
        <end position="247"/>
    </location>
</feature>
<dbReference type="PIRSF" id="PIRSF002808">
    <property type="entry name" value="Hexose_phosphate_transp"/>
    <property type="match status" value="1"/>
</dbReference>
<feature type="transmembrane region" description="Helical" evidence="6">
    <location>
        <begin position="384"/>
        <end position="405"/>
    </location>
</feature>
<feature type="transmembrane region" description="Helical" evidence="6">
    <location>
        <begin position="267"/>
        <end position="286"/>
    </location>
</feature>
<keyword evidence="3 6" id="KW-0812">Transmembrane</keyword>
<feature type="transmembrane region" description="Helical" evidence="6">
    <location>
        <begin position="12"/>
        <end position="36"/>
    </location>
</feature>
<feature type="transmembrane region" description="Helical" evidence="6">
    <location>
        <begin position="355"/>
        <end position="378"/>
    </location>
</feature>
<dbReference type="InterPro" id="IPR020846">
    <property type="entry name" value="MFS_dom"/>
</dbReference>
<protein>
    <submittedName>
        <fullName evidence="8">MFS transporter</fullName>
    </submittedName>
</protein>
<dbReference type="InterPro" id="IPR036259">
    <property type="entry name" value="MFS_trans_sf"/>
</dbReference>
<evidence type="ECO:0000256" key="5">
    <source>
        <dbReference type="ARBA" id="ARBA00023136"/>
    </source>
</evidence>
<dbReference type="RefSeq" id="WP_369703051.1">
    <property type="nucleotide sequence ID" value="NZ_JBGEWD010000002.1"/>
</dbReference>
<proteinExistence type="predicted"/>
<evidence type="ECO:0000313" key="8">
    <source>
        <dbReference type="EMBL" id="MEY7999160.1"/>
    </source>
</evidence>
<keyword evidence="9" id="KW-1185">Reference proteome</keyword>
<gene>
    <name evidence="8" type="ORF">AB8U03_02930</name>
</gene>
<dbReference type="Gene3D" id="1.20.1250.20">
    <property type="entry name" value="MFS general substrate transporter like domains"/>
    <property type="match status" value="2"/>
</dbReference>
<feature type="transmembrane region" description="Helical" evidence="6">
    <location>
        <begin position="139"/>
        <end position="160"/>
    </location>
</feature>
<dbReference type="InterPro" id="IPR011701">
    <property type="entry name" value="MFS"/>
</dbReference>
<feature type="domain" description="Major facilitator superfamily (MFS) profile" evidence="7">
    <location>
        <begin position="12"/>
        <end position="410"/>
    </location>
</feature>
<feature type="transmembrane region" description="Helical" evidence="6">
    <location>
        <begin position="78"/>
        <end position="97"/>
    </location>
</feature>
<evidence type="ECO:0000256" key="1">
    <source>
        <dbReference type="ARBA" id="ARBA00004651"/>
    </source>
</evidence>
<feature type="transmembrane region" description="Helical" evidence="6">
    <location>
        <begin position="298"/>
        <end position="317"/>
    </location>
</feature>
<evidence type="ECO:0000256" key="3">
    <source>
        <dbReference type="ARBA" id="ARBA00022692"/>
    </source>
</evidence>
<dbReference type="PANTHER" id="PTHR43791:SF100">
    <property type="entry name" value="SUGAR TRANSPORTER"/>
    <property type="match status" value="1"/>
</dbReference>
<name>A0ABV4BNM1_9CLOT</name>
<feature type="transmembrane region" description="Helical" evidence="6">
    <location>
        <begin position="48"/>
        <end position="71"/>
    </location>
</feature>
<feature type="transmembrane region" description="Helical" evidence="6">
    <location>
        <begin position="323"/>
        <end position="343"/>
    </location>
</feature>
<dbReference type="PROSITE" id="PS50850">
    <property type="entry name" value="MFS"/>
    <property type="match status" value="1"/>
</dbReference>
<evidence type="ECO:0000256" key="2">
    <source>
        <dbReference type="ARBA" id="ARBA00022448"/>
    </source>
</evidence>